<reference evidence="2" key="1">
    <citation type="submission" date="2019-08" db="EMBL/GenBank/DDBJ databases">
        <authorList>
            <person name="Kucharzyk K."/>
            <person name="Murdoch R.W."/>
            <person name="Higgins S."/>
            <person name="Loffler F."/>
        </authorList>
    </citation>
    <scope>NUCLEOTIDE SEQUENCE</scope>
</reference>
<proteinExistence type="predicted"/>
<comment type="caution">
    <text evidence="2">The sequence shown here is derived from an EMBL/GenBank/DDBJ whole genome shotgun (WGS) entry which is preliminary data.</text>
</comment>
<dbReference type="AlphaFoldDB" id="A0A645ESW7"/>
<accession>A0A645ESW7</accession>
<gene>
    <name evidence="2" type="primary">sbcD_18</name>
    <name evidence="2" type="ORF">SDC9_152355</name>
</gene>
<dbReference type="PANTHER" id="PTHR30337:SF0">
    <property type="entry name" value="NUCLEASE SBCCD SUBUNIT D"/>
    <property type="match status" value="1"/>
</dbReference>
<organism evidence="2">
    <name type="scientific">bioreactor metagenome</name>
    <dbReference type="NCBI Taxonomy" id="1076179"/>
    <lineage>
        <taxon>unclassified sequences</taxon>
        <taxon>metagenomes</taxon>
        <taxon>ecological metagenomes</taxon>
    </lineage>
</organism>
<dbReference type="Pfam" id="PF12320">
    <property type="entry name" value="SbcD_C"/>
    <property type="match status" value="1"/>
</dbReference>
<dbReference type="InterPro" id="IPR050535">
    <property type="entry name" value="DNA_Repair-Maintenance_Comp"/>
</dbReference>
<dbReference type="InterPro" id="IPR026843">
    <property type="entry name" value="SbcD_C"/>
</dbReference>
<dbReference type="SUPFAM" id="SSF56300">
    <property type="entry name" value="Metallo-dependent phosphatases"/>
    <property type="match status" value="1"/>
</dbReference>
<evidence type="ECO:0000259" key="1">
    <source>
        <dbReference type="Pfam" id="PF12320"/>
    </source>
</evidence>
<dbReference type="InterPro" id="IPR029052">
    <property type="entry name" value="Metallo-depent_PP-like"/>
</dbReference>
<dbReference type="Gene3D" id="3.60.21.10">
    <property type="match status" value="1"/>
</dbReference>
<protein>
    <submittedName>
        <fullName evidence="2">Nuclease SbcCD subunit D</fullName>
    </submittedName>
</protein>
<feature type="domain" description="Nuclease SbcCD subunit D C-terminal" evidence="1">
    <location>
        <begin position="100"/>
        <end position="207"/>
    </location>
</feature>
<dbReference type="EMBL" id="VSSQ01051018">
    <property type="protein sequence ID" value="MPN05105.1"/>
    <property type="molecule type" value="Genomic_DNA"/>
</dbReference>
<dbReference type="PANTHER" id="PTHR30337">
    <property type="entry name" value="COMPONENT OF ATP-DEPENDENT DSDNA EXONUCLEASE"/>
    <property type="match status" value="1"/>
</dbReference>
<evidence type="ECO:0000313" key="2">
    <source>
        <dbReference type="EMBL" id="MPN05105.1"/>
    </source>
</evidence>
<name>A0A645ESW7_9ZZZZ</name>
<sequence>MGHLHTQNVTVSDMDKMERLIMGGVELIPISAFHDDIRYVALGHIHKAQCIGKNPNIRYAGSPLPMSFSEINYKHQVIIFDLIDDNVSNIRSLEVPVSVPLISLPAVHSTLSETLWELQTKLPEKTTENTIETAAPYLEVRVLLDKPEPAIRNKIDEVIKNKYVRLVKIDVKYQSDSSEENAVNIMNTQNLNELKPADVFNKIYRKKYGADVPDDLMQLFHIATQEAEQIEE</sequence>